<feature type="transmembrane region" description="Helical" evidence="1">
    <location>
        <begin position="150"/>
        <end position="175"/>
    </location>
</feature>
<evidence type="ECO:0000256" key="1">
    <source>
        <dbReference type="SAM" id="Phobius"/>
    </source>
</evidence>
<gene>
    <name evidence="2" type="ORF">JMJ58_22420</name>
</gene>
<proteinExistence type="predicted"/>
<geneLocation type="plasmid" evidence="2 3">
    <name>pHTS220</name>
</geneLocation>
<feature type="transmembrane region" description="Helical" evidence="1">
    <location>
        <begin position="187"/>
        <end position="204"/>
    </location>
</feature>
<feature type="transmembrane region" description="Helical" evidence="1">
    <location>
        <begin position="472"/>
        <end position="491"/>
    </location>
</feature>
<feature type="transmembrane region" description="Helical" evidence="1">
    <location>
        <begin position="109"/>
        <end position="138"/>
    </location>
</feature>
<keyword evidence="1" id="KW-0812">Transmembrane</keyword>
<feature type="transmembrane region" description="Helical" evidence="1">
    <location>
        <begin position="387"/>
        <end position="412"/>
    </location>
</feature>
<feature type="transmembrane region" description="Helical" evidence="1">
    <location>
        <begin position="245"/>
        <end position="266"/>
    </location>
</feature>
<feature type="transmembrane region" description="Helical" evidence="1">
    <location>
        <begin position="418"/>
        <end position="442"/>
    </location>
</feature>
<keyword evidence="1" id="KW-1133">Transmembrane helix</keyword>
<dbReference type="EMBL" id="CP069191">
    <property type="protein sequence ID" value="QRV17738.1"/>
    <property type="molecule type" value="Genomic_DNA"/>
</dbReference>
<dbReference type="KEGG" id="hsal:JMJ58_22420"/>
<evidence type="ECO:0000313" key="3">
    <source>
        <dbReference type="Proteomes" id="UP000637819"/>
    </source>
</evidence>
<keyword evidence="1" id="KW-0472">Membrane</keyword>
<evidence type="ECO:0000313" key="2">
    <source>
        <dbReference type="EMBL" id="QRV17738.1"/>
    </source>
</evidence>
<dbReference type="OrthoDB" id="293659at2157"/>
<feature type="transmembrane region" description="Helical" evidence="1">
    <location>
        <begin position="67"/>
        <end position="89"/>
    </location>
</feature>
<feature type="transmembrane region" description="Helical" evidence="1">
    <location>
        <begin position="34"/>
        <end position="55"/>
    </location>
</feature>
<keyword evidence="3" id="KW-1185">Reference proteome</keyword>
<organism evidence="2 3">
    <name type="scientific">Haloterrigena salifodinae</name>
    <dbReference type="NCBI Taxonomy" id="2675099"/>
    <lineage>
        <taxon>Archaea</taxon>
        <taxon>Methanobacteriati</taxon>
        <taxon>Methanobacteriota</taxon>
        <taxon>Stenosarchaea group</taxon>
        <taxon>Halobacteria</taxon>
        <taxon>Halobacteriales</taxon>
        <taxon>Natrialbaceae</taxon>
        <taxon>Haloterrigena</taxon>
    </lineage>
</organism>
<feature type="transmembrane region" description="Helical" evidence="1">
    <location>
        <begin position="503"/>
        <end position="527"/>
    </location>
</feature>
<accession>A0A8T8E7M9</accession>
<reference evidence="2 3" key="1">
    <citation type="submission" date="2021-01" db="EMBL/GenBank/DDBJ databases">
        <title>Genome Sequence and Methylation Pattern of Haloterrigena salifodinae BOL5-1, An Extremely Halophilic Archaeon from a Bolivian Salt Mine.</title>
        <authorList>
            <person name="DasSarma P."/>
            <person name="Anton B.P."/>
            <person name="DasSarma S.L."/>
            <person name="von Ehrenheim H.A.L."/>
            <person name="Martinez F.L."/>
            <person name="Guzman D."/>
            <person name="Roberts R.J."/>
            <person name="DasSarma S."/>
        </authorList>
    </citation>
    <scope>NUCLEOTIDE SEQUENCE [LARGE SCALE GENOMIC DNA]</scope>
    <source>
        <strain evidence="2 3">BOL5-1</strain>
        <plasmid evidence="2 3">pHTS220</plasmid>
    </source>
</reference>
<feature type="transmembrane region" description="Helical" evidence="1">
    <location>
        <begin position="321"/>
        <end position="341"/>
    </location>
</feature>
<sequence length="544" mass="58758">MEIRSWLQHSKRIARTELVCHFRKHNLYGNKRQIIFSGVLLSCAIVLGLVSYSLGRNLASGHPIPTTRLLIGVSLVFILLLSQGFSLLHTRFEHLELEMLLTTVPVRTAALGLQIFVWTYVAILLALPVFGVAVGTALGLRSPTVASTIIIAIASLATLATTLGVVGRLIAYLIGRHLARGNFYRDFPNLFGWTIVLGIVILFWDTLESVIPLIASLGSLSLSWIIDLALFGAGSEVNIEPRRGLIALGVIVPTILLLEGIATVLIRRIWETEPVTSTGNHSSHTLVGGGRLEQLLGDHVSQPVLTVARERWLMERRAPNGLLYPVFIFLFAIMILLPLFSLIGIPLLLLVVLSFGLGTGIIFGLNPIGNKYRVLPMLFTTVNGRQFVSGLLLATVVVSVPVVTVAVFPISVISSVNFVGMTMLVVVGVALCACTASINIAVGMGVKRREFGPVPALFTEVPAYAEMGWAQFIRLGATFVGVSLVGVPAYLGNLPSVYESAGVIGIPIIAVRLGSLLLTTLIAAVVTKTAYQIAVQRYQDYQME</sequence>
<name>A0A8T8E7M9_9EURY</name>
<protein>
    <submittedName>
        <fullName evidence="2">Uncharacterized protein</fullName>
    </submittedName>
</protein>
<feature type="transmembrane region" description="Helical" evidence="1">
    <location>
        <begin position="347"/>
        <end position="366"/>
    </location>
</feature>
<keyword evidence="2" id="KW-0614">Plasmid</keyword>
<dbReference type="Proteomes" id="UP000637819">
    <property type="component" value="Plasmid pHTS220"/>
</dbReference>
<dbReference type="AlphaFoldDB" id="A0A8T8E7M9"/>